<sequence>MGPADVEDLLDLSGALVSFLPHGEGLELDFVIDAGGDAAQLGELHLCGGSVVEIAEVGLECHKEGCFVGEGGCCSLDPSLDSNKSWGRSTGSHRSDGEQRSNLRLGTRIWEDKGRLCALVRAQLVRAQHADAAPGAGESERLCQRSPSCAVHCRPSNLIVQ</sequence>
<dbReference type="AlphaFoldDB" id="A0A8H7TWT5"/>
<evidence type="ECO:0000313" key="1">
    <source>
        <dbReference type="EMBL" id="KAF9800170.1"/>
    </source>
</evidence>
<accession>A0A8H7TWT5</accession>
<dbReference type="EMBL" id="JADOXO010000805">
    <property type="protein sequence ID" value="KAF9800170.1"/>
    <property type="molecule type" value="Genomic_DNA"/>
</dbReference>
<name>A0A8H7TWT5_9APHY</name>
<proteinExistence type="predicted"/>
<evidence type="ECO:0000313" key="2">
    <source>
        <dbReference type="Proteomes" id="UP000639403"/>
    </source>
</evidence>
<comment type="caution">
    <text evidence="1">The sequence shown here is derived from an EMBL/GenBank/DDBJ whole genome shotgun (WGS) entry which is preliminary data.</text>
</comment>
<gene>
    <name evidence="1" type="ORF">IEO21_10420</name>
</gene>
<protein>
    <submittedName>
        <fullName evidence="1">Uncharacterized protein</fullName>
    </submittedName>
</protein>
<reference evidence="1" key="1">
    <citation type="submission" date="2020-11" db="EMBL/GenBank/DDBJ databases">
        <authorList>
            <person name="Koelle M."/>
            <person name="Horta M.A.C."/>
            <person name="Nowrousian M."/>
            <person name="Ohm R.A."/>
            <person name="Benz P."/>
            <person name="Pilgard A."/>
        </authorList>
    </citation>
    <scope>NUCLEOTIDE SEQUENCE</scope>
    <source>
        <strain evidence="1">FPRL280</strain>
    </source>
</reference>
<dbReference type="Proteomes" id="UP000639403">
    <property type="component" value="Unassembled WGS sequence"/>
</dbReference>
<organism evidence="1 2">
    <name type="scientific">Rhodonia placenta</name>
    <dbReference type="NCBI Taxonomy" id="104341"/>
    <lineage>
        <taxon>Eukaryota</taxon>
        <taxon>Fungi</taxon>
        <taxon>Dikarya</taxon>
        <taxon>Basidiomycota</taxon>
        <taxon>Agaricomycotina</taxon>
        <taxon>Agaricomycetes</taxon>
        <taxon>Polyporales</taxon>
        <taxon>Adustoporiaceae</taxon>
        <taxon>Rhodonia</taxon>
    </lineage>
</organism>
<reference evidence="1" key="2">
    <citation type="journal article" name="Front. Microbiol.">
        <title>Degradative Capacity of Two Strains of Rhodonia placenta: From Phenotype to Genotype.</title>
        <authorList>
            <person name="Kolle M."/>
            <person name="Horta M.A.C."/>
            <person name="Nowrousian M."/>
            <person name="Ohm R.A."/>
            <person name="Benz J.P."/>
            <person name="Pilgard A."/>
        </authorList>
    </citation>
    <scope>NUCLEOTIDE SEQUENCE</scope>
    <source>
        <strain evidence="1">FPRL280</strain>
    </source>
</reference>